<dbReference type="InterPro" id="IPR022496">
    <property type="entry name" value="T6A_TsaB"/>
</dbReference>
<accession>A0ABY2Z143</accession>
<evidence type="ECO:0000313" key="3">
    <source>
        <dbReference type="Proteomes" id="UP000316851"/>
    </source>
</evidence>
<evidence type="ECO:0000313" key="2">
    <source>
        <dbReference type="EMBL" id="TPR54267.1"/>
    </source>
</evidence>
<gene>
    <name evidence="2" type="primary">tsaB</name>
    <name evidence="2" type="ORF">FJR74_00600</name>
</gene>
<dbReference type="InterPro" id="IPR000905">
    <property type="entry name" value="Gcp-like_dom"/>
</dbReference>
<organism evidence="2 3">
    <name type="scientific">Metamycoplasma neophronis</name>
    <dbReference type="NCBI Taxonomy" id="872983"/>
    <lineage>
        <taxon>Bacteria</taxon>
        <taxon>Bacillati</taxon>
        <taxon>Mycoplasmatota</taxon>
        <taxon>Mycoplasmoidales</taxon>
        <taxon>Metamycoplasmataceae</taxon>
        <taxon>Metamycoplasma</taxon>
    </lineage>
</organism>
<dbReference type="RefSeq" id="WP_140914612.1">
    <property type="nucleotide sequence ID" value="NZ_VHHP01000002.1"/>
</dbReference>
<evidence type="ECO:0000259" key="1">
    <source>
        <dbReference type="Pfam" id="PF00814"/>
    </source>
</evidence>
<dbReference type="Gene3D" id="3.30.420.40">
    <property type="match status" value="1"/>
</dbReference>
<proteinExistence type="predicted"/>
<dbReference type="EMBL" id="VHHP01000002">
    <property type="protein sequence ID" value="TPR54267.1"/>
    <property type="molecule type" value="Genomic_DNA"/>
</dbReference>
<feature type="domain" description="Gcp-like" evidence="1">
    <location>
        <begin position="41"/>
        <end position="90"/>
    </location>
</feature>
<sequence>MKLFVETSLSDLYMALIDNHEIIAKVRVENLVKKTDAFYENLNQLLEDAKVSIDNVESIYTTLGPGSFSGARIGFLFAKTLAQISDRKLYVSPTYELFRWQKQLLSENNNKIRIKANRYNVYLIEFNPEFSCKLVDDDLAYDKFDYDLFEQNPIYFLNKFTKVENPLDVELLYLHEPQIGGEKC</sequence>
<dbReference type="Pfam" id="PF00814">
    <property type="entry name" value="TsaD"/>
    <property type="match status" value="1"/>
</dbReference>
<keyword evidence="3" id="KW-1185">Reference proteome</keyword>
<comment type="caution">
    <text evidence="2">The sequence shown here is derived from an EMBL/GenBank/DDBJ whole genome shotgun (WGS) entry which is preliminary data.</text>
</comment>
<dbReference type="NCBIfam" id="TIGR03725">
    <property type="entry name" value="T6A_YeaZ"/>
    <property type="match status" value="1"/>
</dbReference>
<protein>
    <submittedName>
        <fullName evidence="2">tRNA (Adenosine(37)-N6)-threonylcarbamoyltransferase complex dimerization subunit type 1 TsaB</fullName>
    </submittedName>
</protein>
<dbReference type="Proteomes" id="UP000316851">
    <property type="component" value="Unassembled WGS sequence"/>
</dbReference>
<dbReference type="InterPro" id="IPR043129">
    <property type="entry name" value="ATPase_NBD"/>
</dbReference>
<dbReference type="SUPFAM" id="SSF53067">
    <property type="entry name" value="Actin-like ATPase domain"/>
    <property type="match status" value="1"/>
</dbReference>
<name>A0ABY2Z143_9BACT</name>
<reference evidence="2" key="1">
    <citation type="submission" date="2019-06" db="EMBL/GenBank/DDBJ databases">
        <title>Mycoplasma neophronis type strain whole genome sequence.</title>
        <authorList>
            <person name="Spergser J."/>
        </authorList>
    </citation>
    <scope>NUCLEOTIDE SEQUENCE [LARGE SCALE GENOMIC DNA]</scope>
    <source>
        <strain evidence="2">DSM 24097</strain>
    </source>
</reference>